<dbReference type="RefSeq" id="XP_009541817.1">
    <property type="nucleotide sequence ID" value="XM_009543522.1"/>
</dbReference>
<keyword evidence="19" id="KW-1185">Reference proteome</keyword>
<keyword evidence="5" id="KW-0964">Secreted</keyword>
<evidence type="ECO:0000313" key="19">
    <source>
        <dbReference type="Proteomes" id="UP000030671"/>
    </source>
</evidence>
<keyword evidence="13" id="KW-0865">Zymogen</keyword>
<dbReference type="GO" id="GO:0005576">
    <property type="term" value="C:extracellular region"/>
    <property type="evidence" value="ECO:0007669"/>
    <property type="project" value="UniProtKB-SubCell"/>
</dbReference>
<dbReference type="SMART" id="SM00944">
    <property type="entry name" value="Pro-kuma_activ"/>
    <property type="match status" value="1"/>
</dbReference>
<evidence type="ECO:0000256" key="15">
    <source>
        <dbReference type="PROSITE-ProRule" id="PRU01032"/>
    </source>
</evidence>
<comment type="catalytic activity">
    <reaction evidence="1">
        <text>Release of an N-terminal tripeptide from a polypeptide.</text>
        <dbReference type="EC" id="3.4.14.10"/>
    </reaction>
</comment>
<dbReference type="Pfam" id="PF09286">
    <property type="entry name" value="Pro-kuma_activ"/>
    <property type="match status" value="1"/>
</dbReference>
<evidence type="ECO:0000259" key="17">
    <source>
        <dbReference type="PROSITE" id="PS51695"/>
    </source>
</evidence>
<dbReference type="EMBL" id="KI925455">
    <property type="protein sequence ID" value="ETW85059.1"/>
    <property type="molecule type" value="Genomic_DNA"/>
</dbReference>
<evidence type="ECO:0000256" key="12">
    <source>
        <dbReference type="ARBA" id="ARBA00023026"/>
    </source>
</evidence>
<comment type="cofactor">
    <cofactor evidence="15">
        <name>Ca(2+)</name>
        <dbReference type="ChEBI" id="CHEBI:29108"/>
    </cofactor>
    <text evidence="15">Binds 1 Ca(2+) ion per subunit.</text>
</comment>
<dbReference type="GO" id="GO:0004252">
    <property type="term" value="F:serine-type endopeptidase activity"/>
    <property type="evidence" value="ECO:0007669"/>
    <property type="project" value="UniProtKB-UniRule"/>
</dbReference>
<keyword evidence="6 15" id="KW-0645">Protease</keyword>
<dbReference type="GO" id="GO:0008240">
    <property type="term" value="F:tripeptidyl-peptidase activity"/>
    <property type="evidence" value="ECO:0007669"/>
    <property type="project" value="UniProtKB-EC"/>
</dbReference>
<feature type="chain" id="PRO_5004844465" description="tripeptidyl-peptidase II" evidence="16">
    <location>
        <begin position="20"/>
        <end position="569"/>
    </location>
</feature>
<dbReference type="Gene3D" id="3.40.50.200">
    <property type="entry name" value="Peptidase S8/S53 domain"/>
    <property type="match status" value="1"/>
</dbReference>
<dbReference type="OrthoDB" id="409122at2759"/>
<sequence>MARTTLALLSLLAFTGAYATPHVQRTMRVHERREEPPSGFVQRGAAPKNAVLTLRVALTQNDFSGLEKALYDVSTPGSAQYGQHLSKEEVEAFVAPSEETSAAVQSWLSANSLTATPISPAGDWLTVNITVEQANTLLDADFTTFTNEATGKDTIRTLSYSVPASLKEAISFIHPTIAFPIKSVGSPIKKGVVNVVKAKSSANLTTSAVPASCASEVTPSCLQALYGIPTAKATQSSNKLTVSGFIEQYANQADLASFLQEFRSDLTGTTFTLQTLDGGVNPQSVADAGIEADLDIEYTVGIASGVPISFLSIGEDNQDDIDGFLDEVNFLLSESVIPNALTTSYSFNEPDLPDSVATSLCNAYAQLGARGTSIFFSSGDGGVSGGQSQDCTTFVPTFPSTCPFITSVGGTTGVNPETAASLSSGGFSNIFSRPSYQTSAVSSYLTALGSTNSGLYNTTGRAFPDMAALATDYVIAWQGDFWLVDGTSCSTPLFASLVSLLNDELVAAGKSPLGFLNPLIYSSSGAFTDITSGDNPGCNTNGFSATAGWDPVTGVGSPIFSGLRTAAGL</sequence>
<dbReference type="SUPFAM" id="SSF52743">
    <property type="entry name" value="Subtilisin-like"/>
    <property type="match status" value="1"/>
</dbReference>
<dbReference type="Proteomes" id="UP000030671">
    <property type="component" value="Unassembled WGS sequence"/>
</dbReference>
<comment type="subcellular location">
    <subcellularLocation>
        <location evidence="3">Secreted</location>
        <location evidence="3">Extracellular space</location>
    </subcellularLocation>
</comment>
<dbReference type="PROSITE" id="PS51695">
    <property type="entry name" value="SEDOLISIN"/>
    <property type="match status" value="1"/>
</dbReference>
<dbReference type="GO" id="GO:0046872">
    <property type="term" value="F:metal ion binding"/>
    <property type="evidence" value="ECO:0007669"/>
    <property type="project" value="UniProtKB-UniRule"/>
</dbReference>
<dbReference type="InParanoid" id="W4KH65"/>
<dbReference type="STRING" id="747525.W4KH65"/>
<evidence type="ECO:0000256" key="14">
    <source>
        <dbReference type="ARBA" id="ARBA00023180"/>
    </source>
</evidence>
<dbReference type="GeneID" id="20675613"/>
<evidence type="ECO:0000256" key="1">
    <source>
        <dbReference type="ARBA" id="ARBA00001910"/>
    </source>
</evidence>
<evidence type="ECO:0000256" key="4">
    <source>
        <dbReference type="ARBA" id="ARBA00012462"/>
    </source>
</evidence>
<dbReference type="GO" id="GO:0006508">
    <property type="term" value="P:proteolysis"/>
    <property type="evidence" value="ECO:0007669"/>
    <property type="project" value="UniProtKB-KW"/>
</dbReference>
<keyword evidence="14" id="KW-0325">Glycoprotein</keyword>
<feature type="active site" description="Charge relay system" evidence="15">
    <location>
        <position position="291"/>
    </location>
</feature>
<evidence type="ECO:0000256" key="3">
    <source>
        <dbReference type="ARBA" id="ARBA00004239"/>
    </source>
</evidence>
<dbReference type="PANTHER" id="PTHR14218">
    <property type="entry name" value="PROTEASE S8 TRIPEPTIDYL PEPTIDASE I CLN2"/>
    <property type="match status" value="1"/>
</dbReference>
<proteinExistence type="predicted"/>
<evidence type="ECO:0000256" key="2">
    <source>
        <dbReference type="ARBA" id="ARBA00002451"/>
    </source>
</evidence>
<evidence type="ECO:0000256" key="9">
    <source>
        <dbReference type="ARBA" id="ARBA00022801"/>
    </source>
</evidence>
<protein>
    <recommendedName>
        <fullName evidence="4">tripeptidyl-peptidase II</fullName>
        <ecNumber evidence="4">3.4.14.10</ecNumber>
    </recommendedName>
</protein>
<dbReference type="CDD" id="cd04056">
    <property type="entry name" value="Peptidases_S53"/>
    <property type="match status" value="1"/>
</dbReference>
<dbReference type="KEGG" id="hir:HETIRDRAFT_44515"/>
<evidence type="ECO:0000256" key="16">
    <source>
        <dbReference type="SAM" id="SignalP"/>
    </source>
</evidence>
<dbReference type="AlphaFoldDB" id="W4KH65"/>
<dbReference type="SUPFAM" id="SSF54897">
    <property type="entry name" value="Protease propeptides/inhibitors"/>
    <property type="match status" value="1"/>
</dbReference>
<keyword evidence="9 15" id="KW-0378">Hydrolase</keyword>
<dbReference type="eggNOG" id="ENOG502QR6D">
    <property type="taxonomic scope" value="Eukaryota"/>
</dbReference>
<dbReference type="InterPro" id="IPR050819">
    <property type="entry name" value="Tripeptidyl-peptidase_I"/>
</dbReference>
<dbReference type="EC" id="3.4.14.10" evidence="4"/>
<gene>
    <name evidence="18" type="ORF">HETIRDRAFT_44515</name>
</gene>
<evidence type="ECO:0000256" key="5">
    <source>
        <dbReference type="ARBA" id="ARBA00022525"/>
    </source>
</evidence>
<keyword evidence="10 15" id="KW-0720">Serine protease</keyword>
<dbReference type="PANTHER" id="PTHR14218:SF15">
    <property type="entry name" value="TRIPEPTIDYL-PEPTIDASE 1"/>
    <property type="match status" value="1"/>
</dbReference>
<feature type="signal peptide" evidence="16">
    <location>
        <begin position="1"/>
        <end position="19"/>
    </location>
</feature>
<feature type="domain" description="Peptidase S53" evidence="17">
    <location>
        <begin position="216"/>
        <end position="569"/>
    </location>
</feature>
<feature type="binding site" evidence="15">
    <location>
        <position position="529"/>
    </location>
    <ligand>
        <name>Ca(2+)</name>
        <dbReference type="ChEBI" id="CHEBI:29108"/>
    </ligand>
</feature>
<accession>W4KH65</accession>
<evidence type="ECO:0000256" key="8">
    <source>
        <dbReference type="ARBA" id="ARBA00022729"/>
    </source>
</evidence>
<dbReference type="HOGENOM" id="CLU_013783_3_1_1"/>
<comment type="function">
    <text evidence="2">Secreted tripeptidyl-peptidase which degrades proteins at acidic pHs and is involved in virulence.</text>
</comment>
<evidence type="ECO:0000313" key="18">
    <source>
        <dbReference type="EMBL" id="ETW85059.1"/>
    </source>
</evidence>
<feature type="binding site" evidence="15">
    <location>
        <position position="550"/>
    </location>
    <ligand>
        <name>Ca(2+)</name>
        <dbReference type="ChEBI" id="CHEBI:29108"/>
    </ligand>
</feature>
<dbReference type="InterPro" id="IPR030400">
    <property type="entry name" value="Sedolisin_dom"/>
</dbReference>
<keyword evidence="7 15" id="KW-0479">Metal-binding</keyword>
<dbReference type="FunFam" id="3.40.50.200:FF:000015">
    <property type="entry name" value="Tripeptidyl peptidase A"/>
    <property type="match status" value="1"/>
</dbReference>
<evidence type="ECO:0000256" key="10">
    <source>
        <dbReference type="ARBA" id="ARBA00022825"/>
    </source>
</evidence>
<dbReference type="InterPro" id="IPR036852">
    <property type="entry name" value="Peptidase_S8/S53_dom_sf"/>
</dbReference>
<feature type="binding site" evidence="15">
    <location>
        <position position="530"/>
    </location>
    <ligand>
        <name>Ca(2+)</name>
        <dbReference type="ChEBI" id="CHEBI:29108"/>
    </ligand>
</feature>
<dbReference type="CDD" id="cd11377">
    <property type="entry name" value="Pro-peptidase_S53"/>
    <property type="match status" value="1"/>
</dbReference>
<dbReference type="InterPro" id="IPR015366">
    <property type="entry name" value="S53_propep"/>
</dbReference>
<organism evidence="18 19">
    <name type="scientific">Heterobasidion irregulare (strain TC 32-1)</name>
    <dbReference type="NCBI Taxonomy" id="747525"/>
    <lineage>
        <taxon>Eukaryota</taxon>
        <taxon>Fungi</taxon>
        <taxon>Dikarya</taxon>
        <taxon>Basidiomycota</taxon>
        <taxon>Agaricomycotina</taxon>
        <taxon>Agaricomycetes</taxon>
        <taxon>Russulales</taxon>
        <taxon>Bondarzewiaceae</taxon>
        <taxon>Heterobasidion</taxon>
        <taxon>Heterobasidion annosum species complex</taxon>
    </lineage>
</organism>
<reference evidence="18 19" key="1">
    <citation type="journal article" date="2012" name="New Phytol.">
        <title>Insight into trade-off between wood decay and parasitism from the genome of a fungal forest pathogen.</title>
        <authorList>
            <person name="Olson A."/>
            <person name="Aerts A."/>
            <person name="Asiegbu F."/>
            <person name="Belbahri L."/>
            <person name="Bouzid O."/>
            <person name="Broberg A."/>
            <person name="Canback B."/>
            <person name="Coutinho P.M."/>
            <person name="Cullen D."/>
            <person name="Dalman K."/>
            <person name="Deflorio G."/>
            <person name="van Diepen L.T."/>
            <person name="Dunand C."/>
            <person name="Duplessis S."/>
            <person name="Durling M."/>
            <person name="Gonthier P."/>
            <person name="Grimwood J."/>
            <person name="Fossdal C.G."/>
            <person name="Hansson D."/>
            <person name="Henrissat B."/>
            <person name="Hietala A."/>
            <person name="Himmelstrand K."/>
            <person name="Hoffmeister D."/>
            <person name="Hogberg N."/>
            <person name="James T.Y."/>
            <person name="Karlsson M."/>
            <person name="Kohler A."/>
            <person name="Kues U."/>
            <person name="Lee Y.H."/>
            <person name="Lin Y.C."/>
            <person name="Lind M."/>
            <person name="Lindquist E."/>
            <person name="Lombard V."/>
            <person name="Lucas S."/>
            <person name="Lunden K."/>
            <person name="Morin E."/>
            <person name="Murat C."/>
            <person name="Park J."/>
            <person name="Raffaello T."/>
            <person name="Rouze P."/>
            <person name="Salamov A."/>
            <person name="Schmutz J."/>
            <person name="Solheim H."/>
            <person name="Stahlberg J."/>
            <person name="Velez H."/>
            <person name="de Vries R.P."/>
            <person name="Wiebenga A."/>
            <person name="Woodward S."/>
            <person name="Yakovlev I."/>
            <person name="Garbelotto M."/>
            <person name="Martin F."/>
            <person name="Grigoriev I.V."/>
            <person name="Stenlid J."/>
        </authorList>
    </citation>
    <scope>NUCLEOTIDE SEQUENCE [LARGE SCALE GENOMIC DNA]</scope>
    <source>
        <strain evidence="18 19">TC 32-1</strain>
    </source>
</reference>
<name>W4KH65_HETIT</name>
<feature type="active site" description="Charge relay system" evidence="15">
    <location>
        <position position="488"/>
    </location>
</feature>
<feature type="active site" description="Charge relay system" evidence="15">
    <location>
        <position position="295"/>
    </location>
</feature>
<evidence type="ECO:0000256" key="11">
    <source>
        <dbReference type="ARBA" id="ARBA00022837"/>
    </source>
</evidence>
<evidence type="ECO:0000256" key="13">
    <source>
        <dbReference type="ARBA" id="ARBA00023145"/>
    </source>
</evidence>
<feature type="binding site" evidence="15">
    <location>
        <position position="548"/>
    </location>
    <ligand>
        <name>Ca(2+)</name>
        <dbReference type="ChEBI" id="CHEBI:29108"/>
    </ligand>
</feature>
<evidence type="ECO:0000256" key="7">
    <source>
        <dbReference type="ARBA" id="ARBA00022723"/>
    </source>
</evidence>
<keyword evidence="12" id="KW-0843">Virulence</keyword>
<evidence type="ECO:0000256" key="6">
    <source>
        <dbReference type="ARBA" id="ARBA00022670"/>
    </source>
</evidence>
<keyword evidence="8 16" id="KW-0732">Signal</keyword>
<keyword evidence="11 15" id="KW-0106">Calcium</keyword>